<dbReference type="RefSeq" id="YP_010060368.1">
    <property type="nucleotide sequence ID" value="NC_054771.1"/>
</dbReference>
<dbReference type="KEGG" id="vg:64868224"/>
<dbReference type="GeneID" id="64868224"/>
<organism evidence="1 2">
    <name type="scientific">Mycobacterium phage MA5</name>
    <dbReference type="NCBI Taxonomy" id="2725640"/>
    <lineage>
        <taxon>Viruses</taxon>
        <taxon>Duplodnaviria</taxon>
        <taxon>Heunggongvirae</taxon>
        <taxon>Uroviricota</taxon>
        <taxon>Caudoviricetes</taxon>
        <taxon>Veracruzvirus</taxon>
        <taxon>Veracruzvirus MA5</taxon>
    </lineage>
</organism>
<dbReference type="EMBL" id="MT310879">
    <property type="protein sequence ID" value="QJD52060.1"/>
    <property type="molecule type" value="Genomic_DNA"/>
</dbReference>
<keyword evidence="2" id="KW-1185">Reference proteome</keyword>
<accession>A0A6M3T3D7</accession>
<sequence>MTTFIQFFDPNDPGVYYQIDPADFPDATTPAGQQAIEDAIEAVCPDVSNVMGIMVETVDYVTVGEDSFPYKSFRMHTSLQDYFDSLSS</sequence>
<evidence type="ECO:0000313" key="1">
    <source>
        <dbReference type="EMBL" id="QJD52060.1"/>
    </source>
</evidence>
<gene>
    <name evidence="1" type="primary">6</name>
    <name evidence="1" type="ORF">PBI_MA5_6</name>
</gene>
<reference evidence="1 2" key="1">
    <citation type="submission" date="2020-04" db="EMBL/GenBank/DDBJ databases">
        <authorList>
            <person name="Curtis N."/>
            <person name="Falkinham J.O."/>
            <person name="Garlena R.A."/>
            <person name="Russell D.A."/>
            <person name="Pope W.H."/>
            <person name="Jacobs-Sera D."/>
            <person name="Hatfull G.F."/>
        </authorList>
    </citation>
    <scope>NUCLEOTIDE SEQUENCE [LARGE SCALE GENOMIC DNA]</scope>
</reference>
<protein>
    <submittedName>
        <fullName evidence="1">Uncharacterized protein</fullName>
    </submittedName>
</protein>
<evidence type="ECO:0000313" key="2">
    <source>
        <dbReference type="Proteomes" id="UP000503259"/>
    </source>
</evidence>
<name>A0A6M3T3D7_9CAUD</name>
<dbReference type="Proteomes" id="UP000503259">
    <property type="component" value="Segment"/>
</dbReference>
<proteinExistence type="predicted"/>